<proteinExistence type="predicted"/>
<evidence type="ECO:0000313" key="2">
    <source>
        <dbReference type="Proteomes" id="UP000321183"/>
    </source>
</evidence>
<reference evidence="1 2" key="1">
    <citation type="submission" date="2019-04" db="EMBL/GenBank/DDBJ databases">
        <title>Draft genome sequence of Rickettsia asiatica Maytaro1284.</title>
        <authorList>
            <person name="Thu M."/>
            <person name="Qiu Y."/>
            <person name="Nakao R."/>
        </authorList>
    </citation>
    <scope>NUCLEOTIDE SEQUENCE [LARGE SCALE GENOMIC DNA]</scope>
    <source>
        <strain evidence="1 2">Maytaro1284</strain>
    </source>
</reference>
<dbReference type="KEGG" id="ras:RAS_11950"/>
<gene>
    <name evidence="1" type="ORF">RAS_11950</name>
</gene>
<sequence>MIFIFLKTYQIGSAPLEEKDIKIFIVNLDHSTDRYNNISKQFDNNNLPYERFNTRRL</sequence>
<evidence type="ECO:0000313" key="1">
    <source>
        <dbReference type="EMBL" id="BBJ32086.1"/>
    </source>
</evidence>
<accession>A0A510G8K2</accession>
<dbReference type="EMBL" id="AP019563">
    <property type="protein sequence ID" value="BBJ32086.1"/>
    <property type="molecule type" value="Genomic_DNA"/>
</dbReference>
<dbReference type="AlphaFoldDB" id="A0A510G8K2"/>
<protein>
    <submittedName>
        <fullName evidence="1">Uncharacterized protein</fullName>
    </submittedName>
</protein>
<dbReference type="Proteomes" id="UP000321183">
    <property type="component" value="Chromosome"/>
</dbReference>
<organism evidence="1 2">
    <name type="scientific">Rickettsia asiatica</name>
    <dbReference type="NCBI Taxonomy" id="238800"/>
    <lineage>
        <taxon>Bacteria</taxon>
        <taxon>Pseudomonadati</taxon>
        <taxon>Pseudomonadota</taxon>
        <taxon>Alphaproteobacteria</taxon>
        <taxon>Rickettsiales</taxon>
        <taxon>Rickettsiaceae</taxon>
        <taxon>Rickettsieae</taxon>
        <taxon>Rickettsia</taxon>
        <taxon>spotted fever group</taxon>
    </lineage>
</organism>
<name>A0A510G8K2_9RICK</name>
<keyword evidence="2" id="KW-1185">Reference proteome</keyword>